<dbReference type="InterPro" id="IPR002347">
    <property type="entry name" value="SDR_fam"/>
</dbReference>
<reference evidence="2 3" key="1">
    <citation type="journal article" date="2013" name="Genome Biol.">
        <title>Genome of Acanthamoeba castellanii highlights extensive lateral gene transfer and early evolution of tyrosine kinase signaling.</title>
        <authorList>
            <person name="Clarke M."/>
            <person name="Lohan A.J."/>
            <person name="Liu B."/>
            <person name="Lagkouvardos I."/>
            <person name="Roy S."/>
            <person name="Zafar N."/>
            <person name="Bertelli C."/>
            <person name="Schilde C."/>
            <person name="Kianianmomeni A."/>
            <person name="Burglin T.R."/>
            <person name="Frech C."/>
            <person name="Turcotte B."/>
            <person name="Kopec K.O."/>
            <person name="Synnott J.M."/>
            <person name="Choo C."/>
            <person name="Paponov I."/>
            <person name="Finkler A."/>
            <person name="Soon Heng Tan C."/>
            <person name="Hutchins A.P."/>
            <person name="Weinmeier T."/>
            <person name="Rattei T."/>
            <person name="Chu J.S."/>
            <person name="Gimenez G."/>
            <person name="Irimia M."/>
            <person name="Rigden D.J."/>
            <person name="Fitzpatrick D.A."/>
            <person name="Lorenzo-Morales J."/>
            <person name="Bateman A."/>
            <person name="Chiu C.H."/>
            <person name="Tang P."/>
            <person name="Hegemann P."/>
            <person name="Fromm H."/>
            <person name="Raoult D."/>
            <person name="Greub G."/>
            <person name="Miranda-Saavedra D."/>
            <person name="Chen N."/>
            <person name="Nash P."/>
            <person name="Ginger M.L."/>
            <person name="Horn M."/>
            <person name="Schaap P."/>
            <person name="Caler L."/>
            <person name="Loftus B."/>
        </authorList>
    </citation>
    <scope>NUCLEOTIDE SEQUENCE [LARGE SCALE GENOMIC DNA]</scope>
    <source>
        <strain evidence="2 3">Neff</strain>
    </source>
</reference>
<name>L8H814_ACACF</name>
<evidence type="ECO:0000256" key="1">
    <source>
        <dbReference type="SAM" id="MobiDB-lite"/>
    </source>
</evidence>
<protein>
    <submittedName>
        <fullName evidence="2">Oxidoreductase, short chain dehydrogenase/reductase superfamily protein</fullName>
    </submittedName>
</protein>
<dbReference type="PRINTS" id="PR00081">
    <property type="entry name" value="GDHRDH"/>
</dbReference>
<dbReference type="VEuPathDB" id="AmoebaDB:ACA1_229570"/>
<dbReference type="Gene3D" id="3.40.50.720">
    <property type="entry name" value="NAD(P)-binding Rossmann-like Domain"/>
    <property type="match status" value="1"/>
</dbReference>
<dbReference type="PANTHER" id="PTHR43313:SF1">
    <property type="entry name" value="3BETA-HYDROXYSTEROID DEHYDROGENASE DHS-16"/>
    <property type="match status" value="1"/>
</dbReference>
<evidence type="ECO:0000313" key="2">
    <source>
        <dbReference type="EMBL" id="ELR21634.1"/>
    </source>
</evidence>
<proteinExistence type="predicted"/>
<gene>
    <name evidence="2" type="ORF">ACA1_229570</name>
</gene>
<dbReference type="AlphaFoldDB" id="L8H814"/>
<keyword evidence="3" id="KW-1185">Reference proteome</keyword>
<evidence type="ECO:0000313" key="3">
    <source>
        <dbReference type="Proteomes" id="UP000011083"/>
    </source>
</evidence>
<dbReference type="OrthoDB" id="2102561at2759"/>
<dbReference type="EMBL" id="KB007901">
    <property type="protein sequence ID" value="ELR21634.1"/>
    <property type="molecule type" value="Genomic_DNA"/>
</dbReference>
<feature type="region of interest" description="Disordered" evidence="1">
    <location>
        <begin position="271"/>
        <end position="291"/>
    </location>
</feature>
<dbReference type="KEGG" id="acan:ACA1_229570"/>
<dbReference type="Proteomes" id="UP000011083">
    <property type="component" value="Unassembled WGS sequence"/>
</dbReference>
<dbReference type="PROSITE" id="PS00061">
    <property type="entry name" value="ADH_SHORT"/>
    <property type="match status" value="1"/>
</dbReference>
<accession>L8H814</accession>
<dbReference type="STRING" id="1257118.L8H814"/>
<dbReference type="GeneID" id="14922539"/>
<dbReference type="InterPro" id="IPR020904">
    <property type="entry name" value="Sc_DH/Rdtase_CS"/>
</dbReference>
<dbReference type="RefSeq" id="XP_004346579.1">
    <property type="nucleotide sequence ID" value="XM_004346529.1"/>
</dbReference>
<dbReference type="GO" id="GO:0008202">
    <property type="term" value="P:steroid metabolic process"/>
    <property type="evidence" value="ECO:0007669"/>
    <property type="project" value="TreeGrafter"/>
</dbReference>
<dbReference type="SUPFAM" id="SSF51735">
    <property type="entry name" value="NAD(P)-binding Rossmann-fold domains"/>
    <property type="match status" value="1"/>
</dbReference>
<dbReference type="GO" id="GO:0016491">
    <property type="term" value="F:oxidoreductase activity"/>
    <property type="evidence" value="ECO:0007669"/>
    <property type="project" value="TreeGrafter"/>
</dbReference>
<dbReference type="PANTHER" id="PTHR43313">
    <property type="entry name" value="SHORT-CHAIN DEHYDROGENASE/REDUCTASE FAMILY 9C"/>
    <property type="match status" value="1"/>
</dbReference>
<organism evidence="2 3">
    <name type="scientific">Acanthamoeba castellanii (strain ATCC 30010 / Neff)</name>
    <dbReference type="NCBI Taxonomy" id="1257118"/>
    <lineage>
        <taxon>Eukaryota</taxon>
        <taxon>Amoebozoa</taxon>
        <taxon>Discosea</taxon>
        <taxon>Longamoebia</taxon>
        <taxon>Centramoebida</taxon>
        <taxon>Acanthamoebidae</taxon>
        <taxon>Acanthamoeba</taxon>
    </lineage>
</organism>
<dbReference type="Pfam" id="PF00106">
    <property type="entry name" value="adh_short"/>
    <property type="match status" value="1"/>
</dbReference>
<dbReference type="InterPro" id="IPR036291">
    <property type="entry name" value="NAD(P)-bd_dom_sf"/>
</dbReference>
<sequence length="291" mass="32002">MLAEQGGYVFAVDLNEELLLAEWKDNPKVHTRRVDVTDTKSIEALVQEVRDSGKGIFGLFNNAGIGHPSISIVDCPEELMVRTMNINCFGIYRMTKAFFPLLKEENEKLKAAGEGTCSIVNMTSMAGLIALPLVGAYCISKHAAEALNAVLRRELSPFGIRVSAIEPTFSNTPIMVAARQRLEYSEKCWEELGEAQATILDNTTLLDPVSIATMVVNALLSDPAPAQTIIASAWETFIGKVLIHVLPHKALDSALTEGFLDRAKKLREKKERHHRTVTTGGVVENVEKKDN</sequence>